<feature type="compositionally biased region" description="Low complexity" evidence="14">
    <location>
        <begin position="1229"/>
        <end position="1244"/>
    </location>
</feature>
<dbReference type="InterPro" id="IPR028994">
    <property type="entry name" value="Integrin_alpha_N"/>
</dbReference>
<feature type="domain" description="Integrin alpha first immunoglubulin-like" evidence="15">
    <location>
        <begin position="489"/>
        <end position="642"/>
    </location>
</feature>
<feature type="compositionally biased region" description="Polar residues" evidence="14">
    <location>
        <begin position="1292"/>
        <end position="1301"/>
    </location>
</feature>
<dbReference type="GO" id="GO:0007229">
    <property type="term" value="P:integrin-mediated signaling pathway"/>
    <property type="evidence" value="ECO:0007669"/>
    <property type="project" value="UniProtKB-KW"/>
</dbReference>
<evidence type="ECO:0000256" key="9">
    <source>
        <dbReference type="ARBA" id="ARBA00023136"/>
    </source>
</evidence>
<dbReference type="GO" id="GO:0008305">
    <property type="term" value="C:integrin complex"/>
    <property type="evidence" value="ECO:0007669"/>
    <property type="project" value="InterPro"/>
</dbReference>
<feature type="chain" id="PRO_5042665537" description="Integrin alpha-2 domain-containing protein" evidence="13">
    <location>
        <begin position="35"/>
        <end position="1765"/>
    </location>
</feature>
<comment type="caution">
    <text evidence="18">The sequence shown here is derived from an EMBL/GenBank/DDBJ whole genome shotgun (WGS) entry which is preliminary data.</text>
</comment>
<evidence type="ECO:0008006" key="20">
    <source>
        <dbReference type="Google" id="ProtNLM"/>
    </source>
</evidence>
<feature type="compositionally biased region" description="Polar residues" evidence="14">
    <location>
        <begin position="1132"/>
        <end position="1143"/>
    </location>
</feature>
<dbReference type="PANTHER" id="PTHR23220">
    <property type="entry name" value="INTEGRIN ALPHA"/>
    <property type="match status" value="1"/>
</dbReference>
<feature type="region of interest" description="Disordered" evidence="14">
    <location>
        <begin position="899"/>
        <end position="1519"/>
    </location>
</feature>
<feature type="signal peptide" evidence="13">
    <location>
        <begin position="1"/>
        <end position="34"/>
    </location>
</feature>
<evidence type="ECO:0000256" key="3">
    <source>
        <dbReference type="ARBA" id="ARBA00022692"/>
    </source>
</evidence>
<comment type="subcellular location">
    <subcellularLocation>
        <location evidence="1 13">Membrane</location>
        <topology evidence="1 13">Single-pass type I membrane protein</topology>
    </subcellularLocation>
</comment>
<keyword evidence="3 13" id="KW-0812">Transmembrane</keyword>
<sequence length="1765" mass="193753">MVRSGRTVRCAAVVLAAVFSATALLCSLCPCVDAFNVDVDHIVRYSGRGADDMFGFSVALHKESQSGESWVLVGAPQAQSEWQRSVHRGGAVYRCHVASSQCAQVPFDQSDGNNRNVTRHDIDNKSRQWFGATVAAAQSGAAVVACAPRYVYYPNTREERHDPVGTCWVAQERFARFNEYSPCRTSEWGYHRKGHCQAGLGASISKDGSQLFIGAPGSHYWQGQVFTVDAKKFMPFLPPESIRVNATAGQLFVENLHRRPDVFETPEGPSTDDDTYLGYSVAVGYFEGPEGNTTVAVGRPRGDHLQGKVEIYTWDLLQIVDISGDQLGGYFGYSLCASDMDGDGKDDLVVGAPLYTERNNEGKYETGRIYVFYQRGDYERNNSRDGINSRSRFGLSVASLGDINRDGYGDIAVGAPYDSPEGRGAVYIYLGSSEGIRVKPSQVIHAKDVSQSLSTFGFSLSGGLDLDNNFYPDLVVGAYESNSAAFFRARPIVKVNATVEFINTNKQINLKNHNCKVQGPDNNAICFGVSSCIIFDGLGVDNGHEFNITITLDAAKPRSSRMFFRDSPQKNSMNFNAWAVKNTMYCRPFNVYIKSNIRDKLTPLEVEMRYSLLSPRVQTRSLTPVLDLVRPPVKKDTLHIAKNCGPDNICIPDLKMKVEPSVEEYFLGSGEDFKLRVLVENKREDAFEATYSLKIPQGLNYKNIARLDENKDVTIQCSPPTTASNNTLLCDIGNPLSSKKHVEFEVLMQPSYAEGLRSYYDFEMEVNSTNPEKEITKDDNKIMFKIPINIQTDLSVMGASFPSDVHWNSIDYSKTEGFKEEAEIGPQVVHVHKIRNNGRVNIVKAEVYLVVPTSTFADDNILYLLEQPETKGSIKCDAIEANLLSLKLENRRVSYLDGQERLTGSVEQSASKESSSSSTSAQSGSSSSQGQRSRGSLHEDDAPSEGGRRGGSASQQETYHGHGGTHRLVGVDEERVIHKDEGLENSGRGTFGQTGSGYFQQSSHSFQNKSRTSQHVETQSGSSGPVVHKSTNYSASWSKDGGPLHHYENHTSESGGQVQTSETHHNGRGQGVIEHHSTGGRTGGGVEYESRTHYSSSSGSQSGQAERGQGAVVHHSDRGQTGGSAESESRTHYSTSSRSQSGQAERGQGAVVHHSDRGQTGGSAESGSRTHYSSSSGSQSGQAERGQGVVDHHSAGGRTGGSAEYESRTHYSSSSRSQSGQVERGHSDTSGSNQTSGTYSSGGSYRDNTNIYRDNTGESRYNARDHSDREGRYDNTGYRDNKDYRNYGQAVGSHTSQSGHQETGDGYHESTGYYDRDYHDNEDYESERDYYDRRQDSGRTQGQNSSHGVFRHSWSISGSSNSNAGHGTQWSSGRDNVGRDNVDENERHVDGQYGTLDHRSRERTHQYGDNDYNAGEASHSSSNHHRTSSSHQQSSSGWSQSGTSHTYDQNYRGGGYGDDSSSDANVHQHLASNWNSEQSQGRAGQSQGSDHYNSGRAAATGRDQRINKPGGQASRGSGQFYTSSVLLGDGGEVDLGYAARGYGQQHGSSSSSSSRHYANEEHRRTTVDPDLADLGAQFTKQPEGNQRHGSHRGEDEEGQLRLYGRYRRSVPDSSVQELLKCNATNCTRIHCTLGPLTEGQDALIALRMRVWVPTMKKLKDNRIIKTSSRMVLQVTELPHIGTPHEPIVRDHEVFTDIVSTDSPTIPDIVPLWVVVLSAVAGTIILLLLIFLLWKCGFFKRNRPADAAEKEPLNRNGHYSAGDEAL</sequence>
<keyword evidence="5" id="KW-0677">Repeat</keyword>
<dbReference type="Pfam" id="PF01839">
    <property type="entry name" value="FG-GAP"/>
    <property type="match status" value="2"/>
</dbReference>
<dbReference type="Gene3D" id="2.60.40.1530">
    <property type="entry name" value="ntegrin, alpha v. Chain A, domain 4"/>
    <property type="match status" value="2"/>
</dbReference>
<evidence type="ECO:0000256" key="13">
    <source>
        <dbReference type="RuleBase" id="RU003762"/>
    </source>
</evidence>
<evidence type="ECO:0000259" key="17">
    <source>
        <dbReference type="Pfam" id="PF20806"/>
    </source>
</evidence>
<dbReference type="Gene3D" id="1.20.5.930">
    <property type="entry name" value="Bicelle-embedded integrin alpha(iib) transmembrane segment"/>
    <property type="match status" value="1"/>
</dbReference>
<dbReference type="SMART" id="SM00191">
    <property type="entry name" value="Int_alpha"/>
    <property type="match status" value="5"/>
</dbReference>
<dbReference type="PROSITE" id="PS51470">
    <property type="entry name" value="FG_GAP"/>
    <property type="match status" value="5"/>
</dbReference>
<dbReference type="Pfam" id="PF08441">
    <property type="entry name" value="Integrin_A_Ig_1"/>
    <property type="match status" value="1"/>
</dbReference>
<dbReference type="GO" id="GO:0005178">
    <property type="term" value="F:integrin binding"/>
    <property type="evidence" value="ECO:0007669"/>
    <property type="project" value="TreeGrafter"/>
</dbReference>
<evidence type="ECO:0000256" key="10">
    <source>
        <dbReference type="ARBA" id="ARBA00023170"/>
    </source>
</evidence>
<feature type="compositionally biased region" description="Basic and acidic residues" evidence="14">
    <location>
        <begin position="1557"/>
        <end position="1567"/>
    </location>
</feature>
<dbReference type="GO" id="GO:0009897">
    <property type="term" value="C:external side of plasma membrane"/>
    <property type="evidence" value="ECO:0007669"/>
    <property type="project" value="TreeGrafter"/>
</dbReference>
<feature type="compositionally biased region" description="Low complexity" evidence="14">
    <location>
        <begin position="1166"/>
        <end position="1188"/>
    </location>
</feature>
<keyword evidence="7 13" id="KW-1133">Transmembrane helix</keyword>
<proteinExistence type="inferred from homology"/>
<feature type="repeat" description="FG-GAP" evidence="12">
    <location>
        <begin position="40"/>
        <end position="104"/>
    </location>
</feature>
<feature type="domain" description="Integrin alpha third immunoglobulin-like" evidence="17">
    <location>
        <begin position="794"/>
        <end position="922"/>
    </location>
</feature>
<feature type="domain" description="Integrin alpha second immunoglobulin-like" evidence="16">
    <location>
        <begin position="644"/>
        <end position="788"/>
    </location>
</feature>
<name>A0AAN9Z6N0_9ORTH</name>
<feature type="compositionally biased region" description="Polar residues" evidence="14">
    <location>
        <begin position="996"/>
        <end position="1037"/>
    </location>
</feature>
<feature type="repeat" description="FG-GAP" evidence="12">
    <location>
        <begin position="317"/>
        <end position="381"/>
    </location>
</feature>
<keyword evidence="4 13" id="KW-0732">Signal</keyword>
<dbReference type="Gene3D" id="2.60.40.1510">
    <property type="entry name" value="ntegrin, alpha v. Chain A, domain 3"/>
    <property type="match status" value="1"/>
</dbReference>
<dbReference type="GO" id="GO:0033627">
    <property type="term" value="P:cell adhesion mediated by integrin"/>
    <property type="evidence" value="ECO:0007669"/>
    <property type="project" value="TreeGrafter"/>
</dbReference>
<dbReference type="InterPro" id="IPR000413">
    <property type="entry name" value="Integrin_alpha"/>
</dbReference>
<dbReference type="SUPFAM" id="SSF69318">
    <property type="entry name" value="Integrin alpha N-terminal domain"/>
    <property type="match status" value="1"/>
</dbReference>
<evidence type="ECO:0000256" key="12">
    <source>
        <dbReference type="PROSITE-ProRule" id="PRU00803"/>
    </source>
</evidence>
<evidence type="ECO:0000259" key="15">
    <source>
        <dbReference type="Pfam" id="PF08441"/>
    </source>
</evidence>
<reference evidence="18 19" key="1">
    <citation type="submission" date="2024-03" db="EMBL/GenBank/DDBJ databases">
        <title>The genome assembly and annotation of the cricket Gryllus longicercus Weissman &amp; Gray.</title>
        <authorList>
            <person name="Szrajer S."/>
            <person name="Gray D."/>
            <person name="Ylla G."/>
        </authorList>
    </citation>
    <scope>NUCLEOTIDE SEQUENCE [LARGE SCALE GENOMIC DNA]</scope>
    <source>
        <strain evidence="18">DAG 2021-001</strain>
        <tissue evidence="18">Whole body minus gut</tissue>
    </source>
</reference>
<evidence type="ECO:0000313" key="19">
    <source>
        <dbReference type="Proteomes" id="UP001378592"/>
    </source>
</evidence>
<dbReference type="InterPro" id="IPR032695">
    <property type="entry name" value="Integrin_dom_sf"/>
</dbReference>
<dbReference type="InterPro" id="IPR048285">
    <property type="entry name" value="Integrin_alpha_Ig-like_2"/>
</dbReference>
<evidence type="ECO:0000313" key="18">
    <source>
        <dbReference type="EMBL" id="KAK7864717.1"/>
    </source>
</evidence>
<feature type="domain" description="Integrin alpha third immunoglobulin-like" evidence="17">
    <location>
        <begin position="1583"/>
        <end position="1685"/>
    </location>
</feature>
<dbReference type="InterPro" id="IPR013517">
    <property type="entry name" value="FG-GAP"/>
</dbReference>
<dbReference type="EMBL" id="JAZDUA010000196">
    <property type="protein sequence ID" value="KAK7864717.1"/>
    <property type="molecule type" value="Genomic_DNA"/>
</dbReference>
<keyword evidence="6 13" id="KW-0130">Cell adhesion</keyword>
<dbReference type="Gene3D" id="2.60.40.1460">
    <property type="entry name" value="Integrin domains. Chain A, domain 2"/>
    <property type="match status" value="1"/>
</dbReference>
<feature type="compositionally biased region" description="Basic and acidic residues" evidence="14">
    <location>
        <begin position="1302"/>
        <end position="1337"/>
    </location>
</feature>
<feature type="compositionally biased region" description="Low complexity" evidence="14">
    <location>
        <begin position="904"/>
        <end position="934"/>
    </location>
</feature>
<keyword evidence="11" id="KW-0325">Glycoprotein</keyword>
<evidence type="ECO:0000256" key="2">
    <source>
        <dbReference type="ARBA" id="ARBA00008054"/>
    </source>
</evidence>
<dbReference type="InterPro" id="IPR013519">
    <property type="entry name" value="Int_alpha_beta-p"/>
</dbReference>
<dbReference type="GO" id="GO:0048513">
    <property type="term" value="P:animal organ development"/>
    <property type="evidence" value="ECO:0007669"/>
    <property type="project" value="UniProtKB-ARBA"/>
</dbReference>
<feature type="compositionally biased region" description="Polar residues" evidence="14">
    <location>
        <begin position="1052"/>
        <end position="1061"/>
    </location>
</feature>
<feature type="transmembrane region" description="Helical" evidence="13">
    <location>
        <begin position="1709"/>
        <end position="1733"/>
    </location>
</feature>
<feature type="repeat" description="FG-GAP" evidence="12">
    <location>
        <begin position="184"/>
        <end position="237"/>
    </location>
</feature>
<evidence type="ECO:0000256" key="4">
    <source>
        <dbReference type="ARBA" id="ARBA00022729"/>
    </source>
</evidence>
<feature type="compositionally biased region" description="Low complexity" evidence="14">
    <location>
        <begin position="1429"/>
        <end position="1446"/>
    </location>
</feature>
<evidence type="ECO:0000256" key="8">
    <source>
        <dbReference type="ARBA" id="ARBA00023037"/>
    </source>
</evidence>
<evidence type="ECO:0000259" key="16">
    <source>
        <dbReference type="Pfam" id="PF20805"/>
    </source>
</evidence>
<dbReference type="PROSITE" id="PS00242">
    <property type="entry name" value="INTEGRIN_ALPHA"/>
    <property type="match status" value="1"/>
</dbReference>
<dbReference type="InterPro" id="IPR018184">
    <property type="entry name" value="Integrin_alpha_C_CS"/>
</dbReference>
<evidence type="ECO:0000256" key="11">
    <source>
        <dbReference type="ARBA" id="ARBA00023180"/>
    </source>
</evidence>
<dbReference type="PANTHER" id="PTHR23220:SF133">
    <property type="entry name" value="INTEGRIN ALPHA-PS2"/>
    <property type="match status" value="1"/>
</dbReference>
<feature type="compositionally biased region" description="Basic and acidic residues" evidence="14">
    <location>
        <begin position="969"/>
        <end position="982"/>
    </location>
</feature>
<evidence type="ECO:0000256" key="6">
    <source>
        <dbReference type="ARBA" id="ARBA00022889"/>
    </source>
</evidence>
<organism evidence="18 19">
    <name type="scientific">Gryllus longicercus</name>
    <dbReference type="NCBI Taxonomy" id="2509291"/>
    <lineage>
        <taxon>Eukaryota</taxon>
        <taxon>Metazoa</taxon>
        <taxon>Ecdysozoa</taxon>
        <taxon>Arthropoda</taxon>
        <taxon>Hexapoda</taxon>
        <taxon>Insecta</taxon>
        <taxon>Pterygota</taxon>
        <taxon>Neoptera</taxon>
        <taxon>Polyneoptera</taxon>
        <taxon>Orthoptera</taxon>
        <taxon>Ensifera</taxon>
        <taxon>Gryllidea</taxon>
        <taxon>Grylloidea</taxon>
        <taxon>Gryllidae</taxon>
        <taxon>Gryllinae</taxon>
        <taxon>Gryllus</taxon>
    </lineage>
</organism>
<dbReference type="Proteomes" id="UP001378592">
    <property type="component" value="Unassembled WGS sequence"/>
</dbReference>
<feature type="compositionally biased region" description="Basic and acidic residues" evidence="14">
    <location>
        <begin position="1042"/>
        <end position="1051"/>
    </location>
</feature>
<dbReference type="SUPFAM" id="SSF69179">
    <property type="entry name" value="Integrin domains"/>
    <property type="match status" value="3"/>
</dbReference>
<dbReference type="InterPro" id="IPR048286">
    <property type="entry name" value="Integrin_alpha_Ig-like_3"/>
</dbReference>
<keyword evidence="10 13" id="KW-0675">Receptor</keyword>
<feature type="compositionally biased region" description="Basic and acidic residues" evidence="14">
    <location>
        <begin position="1376"/>
        <end position="1408"/>
    </location>
</feature>
<keyword evidence="8 13" id="KW-0401">Integrin</keyword>
<feature type="compositionally biased region" description="Polar residues" evidence="14">
    <location>
        <begin position="1338"/>
        <end position="1347"/>
    </location>
</feature>
<keyword evidence="9 13" id="KW-0472">Membrane</keyword>
<feature type="compositionally biased region" description="Polar residues" evidence="14">
    <location>
        <begin position="1363"/>
        <end position="1374"/>
    </location>
</feature>
<accession>A0AAN9Z6N0</accession>
<feature type="compositionally biased region" description="Low complexity" evidence="14">
    <location>
        <begin position="1095"/>
        <end position="1104"/>
    </location>
</feature>
<evidence type="ECO:0000256" key="5">
    <source>
        <dbReference type="ARBA" id="ARBA00022737"/>
    </source>
</evidence>
<protein>
    <recommendedName>
        <fullName evidence="20">Integrin alpha-2 domain-containing protein</fullName>
    </recommendedName>
</protein>
<evidence type="ECO:0000256" key="1">
    <source>
        <dbReference type="ARBA" id="ARBA00004479"/>
    </source>
</evidence>
<keyword evidence="19" id="KW-1185">Reference proteome</keyword>
<feature type="compositionally biased region" description="Basic and acidic residues" evidence="14">
    <location>
        <begin position="1255"/>
        <end position="1285"/>
    </location>
</feature>
<feature type="region of interest" description="Disordered" evidence="14">
    <location>
        <begin position="1541"/>
        <end position="1599"/>
    </location>
</feature>
<feature type="compositionally biased region" description="Low complexity" evidence="14">
    <location>
        <begin position="1476"/>
        <end position="1489"/>
    </location>
</feature>
<dbReference type="GO" id="GO:0007157">
    <property type="term" value="P:heterophilic cell-cell adhesion via plasma membrane cell adhesion molecules"/>
    <property type="evidence" value="ECO:0007669"/>
    <property type="project" value="UniProtKB-ARBA"/>
</dbReference>
<feature type="compositionally biased region" description="Low complexity" evidence="14">
    <location>
        <begin position="1353"/>
        <end position="1362"/>
    </location>
</feature>
<evidence type="ECO:0000256" key="14">
    <source>
        <dbReference type="SAM" id="MobiDB-lite"/>
    </source>
</evidence>
<dbReference type="PRINTS" id="PR01185">
    <property type="entry name" value="INTEGRINA"/>
</dbReference>
<feature type="repeat" description="FG-GAP" evidence="12">
    <location>
        <begin position="442"/>
        <end position="504"/>
    </location>
</feature>
<feature type="repeat" description="FG-GAP" evidence="12">
    <location>
        <begin position="382"/>
        <end position="438"/>
    </location>
</feature>
<dbReference type="Gene3D" id="2.130.10.130">
    <property type="entry name" value="Integrin alpha, N-terminal"/>
    <property type="match status" value="1"/>
</dbReference>
<dbReference type="Pfam" id="PF00357">
    <property type="entry name" value="Integrin_alpha"/>
    <property type="match status" value="1"/>
</dbReference>
<dbReference type="GO" id="GO:0007160">
    <property type="term" value="P:cell-matrix adhesion"/>
    <property type="evidence" value="ECO:0007669"/>
    <property type="project" value="TreeGrafter"/>
</dbReference>
<dbReference type="Pfam" id="PF20805">
    <property type="entry name" value="Integrin_A_Ig_2"/>
    <property type="match status" value="1"/>
</dbReference>
<dbReference type="Pfam" id="PF20806">
    <property type="entry name" value="Integrin_A_Ig_3"/>
    <property type="match status" value="2"/>
</dbReference>
<gene>
    <name evidence="18" type="ORF">R5R35_013608</name>
</gene>
<comment type="similarity">
    <text evidence="2 13">Belongs to the integrin alpha chain family.</text>
</comment>
<dbReference type="InterPro" id="IPR013649">
    <property type="entry name" value="Integrin_alpha_Ig-like_1"/>
</dbReference>
<evidence type="ECO:0000256" key="7">
    <source>
        <dbReference type="ARBA" id="ARBA00022989"/>
    </source>
</evidence>